<dbReference type="InterPro" id="IPR006139">
    <property type="entry name" value="D-isomer_2_OHA_DH_cat_dom"/>
</dbReference>
<dbReference type="PROSITE" id="PS00065">
    <property type="entry name" value="D_2_HYDROXYACID_DH_1"/>
    <property type="match status" value="1"/>
</dbReference>
<dbReference type="GO" id="GO:0030267">
    <property type="term" value="F:glyoxylate reductase (NADPH) activity"/>
    <property type="evidence" value="ECO:0007669"/>
    <property type="project" value="TreeGrafter"/>
</dbReference>
<feature type="domain" description="D-isomer specific 2-hydroxyacid dehydrogenase NAD-binding" evidence="5">
    <location>
        <begin position="118"/>
        <end position="298"/>
    </location>
</feature>
<protein>
    <recommendedName>
        <fullName evidence="8">Hydroxyacid dehydrogenase</fullName>
    </recommendedName>
</protein>
<accession>A0A369TET7</accession>
<comment type="similarity">
    <text evidence="1 3">Belongs to the D-isomer specific 2-hydroxyacid dehydrogenase family.</text>
</comment>
<evidence type="ECO:0000256" key="1">
    <source>
        <dbReference type="ARBA" id="ARBA00005854"/>
    </source>
</evidence>
<evidence type="ECO:0000259" key="4">
    <source>
        <dbReference type="Pfam" id="PF00389"/>
    </source>
</evidence>
<dbReference type="PANTHER" id="PTHR10996">
    <property type="entry name" value="2-HYDROXYACID DEHYDROGENASE-RELATED"/>
    <property type="match status" value="1"/>
</dbReference>
<keyword evidence="7" id="KW-1185">Reference proteome</keyword>
<evidence type="ECO:0000313" key="7">
    <source>
        <dbReference type="Proteomes" id="UP000253941"/>
    </source>
</evidence>
<dbReference type="InterPro" id="IPR029752">
    <property type="entry name" value="D-isomer_DH_CS1"/>
</dbReference>
<dbReference type="Pfam" id="PF02826">
    <property type="entry name" value="2-Hacid_dh_C"/>
    <property type="match status" value="1"/>
</dbReference>
<dbReference type="GO" id="GO:0051287">
    <property type="term" value="F:NAD binding"/>
    <property type="evidence" value="ECO:0007669"/>
    <property type="project" value="InterPro"/>
</dbReference>
<dbReference type="Pfam" id="PF00389">
    <property type="entry name" value="2-Hacid_dh"/>
    <property type="match status" value="1"/>
</dbReference>
<evidence type="ECO:0000313" key="6">
    <source>
        <dbReference type="EMBL" id="RDD61436.1"/>
    </source>
</evidence>
<dbReference type="InterPro" id="IPR006140">
    <property type="entry name" value="D-isomer_DH_NAD-bd"/>
</dbReference>
<gene>
    <name evidence="6" type="ORF">DRB17_13250</name>
</gene>
<dbReference type="GO" id="GO:0016618">
    <property type="term" value="F:hydroxypyruvate reductase [NAD(P)H] activity"/>
    <property type="evidence" value="ECO:0007669"/>
    <property type="project" value="TreeGrafter"/>
</dbReference>
<dbReference type="SUPFAM" id="SSF51735">
    <property type="entry name" value="NAD(P)-binding Rossmann-fold domains"/>
    <property type="match status" value="1"/>
</dbReference>
<keyword evidence="2 3" id="KW-0560">Oxidoreductase</keyword>
<evidence type="ECO:0000259" key="5">
    <source>
        <dbReference type="Pfam" id="PF02826"/>
    </source>
</evidence>
<dbReference type="InterPro" id="IPR050223">
    <property type="entry name" value="D-isomer_2-hydroxyacid_DH"/>
</dbReference>
<organism evidence="6 7">
    <name type="scientific">Ferruginivarius sediminum</name>
    <dbReference type="NCBI Taxonomy" id="2661937"/>
    <lineage>
        <taxon>Bacteria</taxon>
        <taxon>Pseudomonadati</taxon>
        <taxon>Pseudomonadota</taxon>
        <taxon>Alphaproteobacteria</taxon>
        <taxon>Rhodospirillales</taxon>
        <taxon>Rhodospirillaceae</taxon>
        <taxon>Ferruginivarius</taxon>
    </lineage>
</organism>
<reference evidence="6 7" key="1">
    <citation type="submission" date="2018-07" db="EMBL/GenBank/DDBJ databases">
        <title>Venubactetium sediminum gen. nov., sp. nov., isolated from a marine solar saltern.</title>
        <authorList>
            <person name="Wang S."/>
        </authorList>
    </citation>
    <scope>NUCLEOTIDE SEQUENCE [LARGE SCALE GENOMIC DNA]</scope>
    <source>
        <strain evidence="6 7">WD2A32</strain>
    </source>
</reference>
<dbReference type="GO" id="GO:0005829">
    <property type="term" value="C:cytosol"/>
    <property type="evidence" value="ECO:0007669"/>
    <property type="project" value="TreeGrafter"/>
</dbReference>
<comment type="caution">
    <text evidence="6">The sequence shown here is derived from an EMBL/GenBank/DDBJ whole genome shotgun (WGS) entry which is preliminary data.</text>
</comment>
<evidence type="ECO:0008006" key="8">
    <source>
        <dbReference type="Google" id="ProtNLM"/>
    </source>
</evidence>
<name>A0A369TET7_9PROT</name>
<proteinExistence type="inferred from homology"/>
<evidence type="ECO:0000256" key="2">
    <source>
        <dbReference type="ARBA" id="ARBA00023002"/>
    </source>
</evidence>
<sequence>MIANGGYVMARIVTVSGPDVSPHHLELLRSHGYQVRLVSDDSDREELRNALSDAWGHVLGGNEYLDRELLAAASCLRVISYVGTGYSSFIDTAAAREFQIQTCSTPRLMVGAVVEHTIGLLIGAQRRLFERNSTLKSGGVCEDTSLELSRREIGIVGLGAIGEEVARVLVQGFRANVSYYSRTRHVRHEETLGVTYKSKDDLIKSSDVIILLIPSTEETRHFLGPREFNIMKKHVTLINTAGPWLVDADALLAALNADIVSTAAFDGFFSEPPYTGAEDTDRLLTLPRERVIVTGHTAARTPETWDRMLNKSIENLVAAEELDA</sequence>
<dbReference type="PANTHER" id="PTHR10996:SF257">
    <property type="entry name" value="GLYOXYLATE REDUCTASE 1"/>
    <property type="match status" value="1"/>
</dbReference>
<dbReference type="InterPro" id="IPR036291">
    <property type="entry name" value="NAD(P)-bd_dom_sf"/>
</dbReference>
<dbReference type="Gene3D" id="3.40.50.720">
    <property type="entry name" value="NAD(P)-binding Rossmann-like Domain"/>
    <property type="match status" value="2"/>
</dbReference>
<evidence type="ECO:0000256" key="3">
    <source>
        <dbReference type="RuleBase" id="RU003719"/>
    </source>
</evidence>
<dbReference type="EMBL" id="QPMH01000012">
    <property type="protein sequence ID" value="RDD61436.1"/>
    <property type="molecule type" value="Genomic_DNA"/>
</dbReference>
<dbReference type="SUPFAM" id="SSF52283">
    <property type="entry name" value="Formate/glycerate dehydrogenase catalytic domain-like"/>
    <property type="match status" value="1"/>
</dbReference>
<feature type="domain" description="D-isomer specific 2-hydroxyacid dehydrogenase catalytic" evidence="4">
    <location>
        <begin position="19"/>
        <end position="319"/>
    </location>
</feature>
<dbReference type="AlphaFoldDB" id="A0A369TET7"/>
<dbReference type="Proteomes" id="UP000253941">
    <property type="component" value="Unassembled WGS sequence"/>
</dbReference>